<reference evidence="11 12" key="1">
    <citation type="submission" date="2016-01" db="EMBL/GenBank/DDBJ databases">
        <authorList>
            <person name="Oliw E.H."/>
        </authorList>
    </citation>
    <scope>NUCLEOTIDE SEQUENCE [LARGE SCALE GENOMIC DNA]</scope>
    <source>
        <strain evidence="11">LMG 27134</strain>
    </source>
</reference>
<evidence type="ECO:0000313" key="11">
    <source>
        <dbReference type="EMBL" id="SAL33742.1"/>
    </source>
</evidence>
<keyword evidence="6" id="KW-0547">Nucleotide-binding</keyword>
<sequence>MPQLEIVDLKASYGPHTVLERINLSVEKGEIVSLIGPSGSGKSTLLRVLMGLLPPERGSVRMNGSLVNYADKAAVRALRSEIAIVFQQYNLFQNMTVLDNVMITPTKIKAWPRKQVEEDAIRLLTRVGLEHRLQAYPDELSGGQQQRVAIARALALKPNVLFLDEVTAALDPELVTEVLDTIRALASEGITMFIVSHEMSFVREVSSKVVFMAGGHVIESGSPRQVFDAPQEARTREFVGKILRH</sequence>
<accession>A0A158GNW5</accession>
<evidence type="ECO:0000256" key="8">
    <source>
        <dbReference type="ARBA" id="ARBA00022970"/>
    </source>
</evidence>
<dbReference type="PROSITE" id="PS00211">
    <property type="entry name" value="ABC_TRANSPORTER_1"/>
    <property type="match status" value="1"/>
</dbReference>
<dbReference type="PROSITE" id="PS50893">
    <property type="entry name" value="ABC_TRANSPORTER_2"/>
    <property type="match status" value="1"/>
</dbReference>
<evidence type="ECO:0000256" key="5">
    <source>
        <dbReference type="ARBA" id="ARBA00022519"/>
    </source>
</evidence>
<keyword evidence="9" id="KW-0472">Membrane</keyword>
<dbReference type="PANTHER" id="PTHR43166:SF9">
    <property type="entry name" value="GLUTAMATE_ASPARTATE IMPORT ATP-BINDING PROTEIN GLTL"/>
    <property type="match status" value="1"/>
</dbReference>
<comment type="similarity">
    <text evidence="2">Belongs to the ABC transporter superfamily.</text>
</comment>
<dbReference type="RefSeq" id="WP_062085887.1">
    <property type="nucleotide sequence ID" value="NZ_FCOK02000017.1"/>
</dbReference>
<dbReference type="InterPro" id="IPR017871">
    <property type="entry name" value="ABC_transporter-like_CS"/>
</dbReference>
<dbReference type="InterPro" id="IPR030679">
    <property type="entry name" value="ABC_ATPase_HisP-typ"/>
</dbReference>
<dbReference type="Pfam" id="PF00005">
    <property type="entry name" value="ABC_tran"/>
    <property type="match status" value="1"/>
</dbReference>
<protein>
    <submittedName>
        <fullName evidence="11">ABC transporter</fullName>
    </submittedName>
</protein>
<dbReference type="PIRSF" id="PIRSF039085">
    <property type="entry name" value="ABC_ATPase_HisP"/>
    <property type="match status" value="1"/>
</dbReference>
<dbReference type="Gene3D" id="3.40.50.300">
    <property type="entry name" value="P-loop containing nucleotide triphosphate hydrolases"/>
    <property type="match status" value="1"/>
</dbReference>
<evidence type="ECO:0000256" key="3">
    <source>
        <dbReference type="ARBA" id="ARBA00022448"/>
    </source>
</evidence>
<keyword evidence="3" id="KW-0813">Transport</keyword>
<dbReference type="PANTHER" id="PTHR43166">
    <property type="entry name" value="AMINO ACID IMPORT ATP-BINDING PROTEIN"/>
    <property type="match status" value="1"/>
</dbReference>
<evidence type="ECO:0000256" key="7">
    <source>
        <dbReference type="ARBA" id="ARBA00022840"/>
    </source>
</evidence>
<keyword evidence="5" id="KW-0997">Cell inner membrane</keyword>
<dbReference type="Proteomes" id="UP000054683">
    <property type="component" value="Unassembled WGS sequence"/>
</dbReference>
<dbReference type="InterPro" id="IPR003439">
    <property type="entry name" value="ABC_transporter-like_ATP-bd"/>
</dbReference>
<keyword evidence="4" id="KW-1003">Cell membrane</keyword>
<evidence type="ECO:0000256" key="4">
    <source>
        <dbReference type="ARBA" id="ARBA00022475"/>
    </source>
</evidence>
<gene>
    <name evidence="11" type="ORF">AWB69_03057</name>
</gene>
<organism evidence="11 12">
    <name type="scientific">Caballeronia udeis</name>
    <dbReference type="NCBI Taxonomy" id="1232866"/>
    <lineage>
        <taxon>Bacteria</taxon>
        <taxon>Pseudomonadati</taxon>
        <taxon>Pseudomonadota</taxon>
        <taxon>Betaproteobacteria</taxon>
        <taxon>Burkholderiales</taxon>
        <taxon>Burkholderiaceae</taxon>
        <taxon>Caballeronia</taxon>
    </lineage>
</organism>
<proteinExistence type="inferred from homology"/>
<dbReference type="GO" id="GO:0016887">
    <property type="term" value="F:ATP hydrolysis activity"/>
    <property type="evidence" value="ECO:0007669"/>
    <property type="project" value="InterPro"/>
</dbReference>
<dbReference type="InterPro" id="IPR003593">
    <property type="entry name" value="AAA+_ATPase"/>
</dbReference>
<keyword evidence="8" id="KW-0029">Amino-acid transport</keyword>
<dbReference type="GO" id="GO:0005524">
    <property type="term" value="F:ATP binding"/>
    <property type="evidence" value="ECO:0007669"/>
    <property type="project" value="UniProtKB-KW"/>
</dbReference>
<evidence type="ECO:0000259" key="10">
    <source>
        <dbReference type="PROSITE" id="PS50893"/>
    </source>
</evidence>
<dbReference type="GO" id="GO:0015424">
    <property type="term" value="F:ABC-type amino acid transporter activity"/>
    <property type="evidence" value="ECO:0007669"/>
    <property type="project" value="InterPro"/>
</dbReference>
<dbReference type="SUPFAM" id="SSF52540">
    <property type="entry name" value="P-loop containing nucleoside triphosphate hydrolases"/>
    <property type="match status" value="1"/>
</dbReference>
<dbReference type="OrthoDB" id="6867103at2"/>
<feature type="domain" description="ABC transporter" evidence="10">
    <location>
        <begin position="4"/>
        <end position="239"/>
    </location>
</feature>
<evidence type="ECO:0000256" key="1">
    <source>
        <dbReference type="ARBA" id="ARBA00004202"/>
    </source>
</evidence>
<dbReference type="SMART" id="SM00382">
    <property type="entry name" value="AAA"/>
    <property type="match status" value="1"/>
</dbReference>
<evidence type="ECO:0000256" key="9">
    <source>
        <dbReference type="ARBA" id="ARBA00023136"/>
    </source>
</evidence>
<evidence type="ECO:0000313" key="12">
    <source>
        <dbReference type="Proteomes" id="UP000054683"/>
    </source>
</evidence>
<dbReference type="AlphaFoldDB" id="A0A158GNW5"/>
<dbReference type="EMBL" id="FCOK02000017">
    <property type="protein sequence ID" value="SAL33742.1"/>
    <property type="molecule type" value="Genomic_DNA"/>
</dbReference>
<comment type="subcellular location">
    <subcellularLocation>
        <location evidence="1">Cell membrane</location>
        <topology evidence="1">Peripheral membrane protein</topology>
    </subcellularLocation>
</comment>
<evidence type="ECO:0000256" key="2">
    <source>
        <dbReference type="ARBA" id="ARBA00005417"/>
    </source>
</evidence>
<name>A0A158GNW5_9BURK</name>
<dbReference type="GO" id="GO:0005886">
    <property type="term" value="C:plasma membrane"/>
    <property type="evidence" value="ECO:0007669"/>
    <property type="project" value="UniProtKB-SubCell"/>
</dbReference>
<dbReference type="InterPro" id="IPR050086">
    <property type="entry name" value="MetN_ABC_transporter-like"/>
</dbReference>
<keyword evidence="7" id="KW-0067">ATP-binding</keyword>
<evidence type="ECO:0000256" key="6">
    <source>
        <dbReference type="ARBA" id="ARBA00022741"/>
    </source>
</evidence>
<dbReference type="InterPro" id="IPR027417">
    <property type="entry name" value="P-loop_NTPase"/>
</dbReference>